<name>A0A0F7L7V0_9VIRU</name>
<reference evidence="1" key="1">
    <citation type="journal article" date="2015" name="Front. Microbiol.">
        <title>Combining genomic sequencing methods to explore viral diversity and reveal potential virus-host interactions.</title>
        <authorList>
            <person name="Chow C.E."/>
            <person name="Winget D.M."/>
            <person name="White R.A.III."/>
            <person name="Hallam S.J."/>
            <person name="Suttle C.A."/>
        </authorList>
    </citation>
    <scope>NUCLEOTIDE SEQUENCE</scope>
    <source>
        <strain evidence="1">Oxic3_1</strain>
    </source>
</reference>
<sequence>MNSCFSIIFPRNPIQGRVWKSYTLNHKSLSSAKIFGSKPSSASLINQSALS</sequence>
<organism evidence="1">
    <name type="scientific">uncultured marine virus</name>
    <dbReference type="NCBI Taxonomy" id="186617"/>
    <lineage>
        <taxon>Viruses</taxon>
        <taxon>environmental samples</taxon>
    </lineage>
</organism>
<accession>A0A0F7L7V0</accession>
<protein>
    <submittedName>
        <fullName evidence="1">Uncharacterized protein</fullName>
    </submittedName>
</protein>
<evidence type="ECO:0000313" key="1">
    <source>
        <dbReference type="EMBL" id="AKH48644.1"/>
    </source>
</evidence>
<reference evidence="1" key="2">
    <citation type="submission" date="2015-03" db="EMBL/GenBank/DDBJ databases">
        <authorList>
            <person name="Chow C.-E.T."/>
            <person name="Winget D.M."/>
            <person name="White R.A.III."/>
            <person name="Hallam S.J."/>
            <person name="Suttle C.A."/>
        </authorList>
    </citation>
    <scope>NUCLEOTIDE SEQUENCE</scope>
    <source>
        <strain evidence="1">Oxic3_1</strain>
    </source>
</reference>
<dbReference type="EMBL" id="KR029607">
    <property type="protein sequence ID" value="AKH48644.1"/>
    <property type="molecule type" value="Genomic_DNA"/>
</dbReference>
<proteinExistence type="predicted"/>